<dbReference type="Proteomes" id="UP001500213">
    <property type="component" value="Unassembled WGS sequence"/>
</dbReference>
<keyword evidence="2" id="KW-0472">Membrane</keyword>
<comment type="caution">
    <text evidence="3">The sequence shown here is derived from an EMBL/GenBank/DDBJ whole genome shotgun (WGS) entry which is preliminary data.</text>
</comment>
<proteinExistence type="predicted"/>
<protein>
    <recommendedName>
        <fullName evidence="5">Cell division protein FtsL</fullName>
    </recommendedName>
</protein>
<feature type="compositionally biased region" description="Polar residues" evidence="1">
    <location>
        <begin position="192"/>
        <end position="225"/>
    </location>
</feature>
<dbReference type="RefSeq" id="WP_344778205.1">
    <property type="nucleotide sequence ID" value="NZ_BAABBX010000016.1"/>
</dbReference>
<evidence type="ECO:0008006" key="5">
    <source>
        <dbReference type="Google" id="ProtNLM"/>
    </source>
</evidence>
<keyword evidence="2" id="KW-0812">Transmembrane</keyword>
<keyword evidence="4" id="KW-1185">Reference proteome</keyword>
<evidence type="ECO:0000256" key="2">
    <source>
        <dbReference type="SAM" id="Phobius"/>
    </source>
</evidence>
<evidence type="ECO:0000313" key="3">
    <source>
        <dbReference type="EMBL" id="GAA4194238.1"/>
    </source>
</evidence>
<accession>A0ABP8AZN5</accession>
<organism evidence="3 4">
    <name type="scientific">Gryllotalpicola kribbensis</name>
    <dbReference type="NCBI Taxonomy" id="993084"/>
    <lineage>
        <taxon>Bacteria</taxon>
        <taxon>Bacillati</taxon>
        <taxon>Actinomycetota</taxon>
        <taxon>Actinomycetes</taxon>
        <taxon>Micrococcales</taxon>
        <taxon>Microbacteriaceae</taxon>
        <taxon>Gryllotalpicola</taxon>
    </lineage>
</organism>
<dbReference type="EMBL" id="BAABBX010000016">
    <property type="protein sequence ID" value="GAA4194238.1"/>
    <property type="molecule type" value="Genomic_DNA"/>
</dbReference>
<name>A0ABP8AZN5_9MICO</name>
<reference evidence="4" key="1">
    <citation type="journal article" date="2019" name="Int. J. Syst. Evol. Microbiol.">
        <title>The Global Catalogue of Microorganisms (GCM) 10K type strain sequencing project: providing services to taxonomists for standard genome sequencing and annotation.</title>
        <authorList>
            <consortium name="The Broad Institute Genomics Platform"/>
            <consortium name="The Broad Institute Genome Sequencing Center for Infectious Disease"/>
            <person name="Wu L."/>
            <person name="Ma J."/>
        </authorList>
    </citation>
    <scope>NUCLEOTIDE SEQUENCE [LARGE SCALE GENOMIC DNA]</scope>
    <source>
        <strain evidence="4">JCM 17593</strain>
    </source>
</reference>
<keyword evidence="2" id="KW-1133">Transmembrane helix</keyword>
<evidence type="ECO:0000256" key="1">
    <source>
        <dbReference type="SAM" id="MobiDB-lite"/>
    </source>
</evidence>
<sequence>MSMNGNTAVIEPLIDAASGADLDVAFPPADEHPWVSQLPLPNREERRRGLLAPVDAPVGAAQRPKLLYAGIAVGALILIVVAQLALSIGVSNGAYRLNSLQQEQKKLSRDYQASSEAADKLSSPQNLAANADALGMVANGSPVYLRLSNGQVVGSPTAASGQPAKAGSSLVPNALITGVPLVNAKTGPKPSQVATDETSVSSAGSQQTGSKSASGTPAANVNPQQHGPVAWSGPLPAPATH</sequence>
<feature type="region of interest" description="Disordered" evidence="1">
    <location>
        <begin position="182"/>
        <end position="241"/>
    </location>
</feature>
<feature type="transmembrane region" description="Helical" evidence="2">
    <location>
        <begin position="66"/>
        <end position="86"/>
    </location>
</feature>
<gene>
    <name evidence="3" type="ORF">GCM10022288_29400</name>
</gene>
<evidence type="ECO:0000313" key="4">
    <source>
        <dbReference type="Proteomes" id="UP001500213"/>
    </source>
</evidence>